<evidence type="ECO:0000256" key="1">
    <source>
        <dbReference type="SAM" id="Phobius"/>
    </source>
</evidence>
<keyword evidence="1" id="KW-0472">Membrane</keyword>
<protein>
    <submittedName>
        <fullName evidence="2">Uncharacterized protein</fullName>
    </submittedName>
</protein>
<keyword evidence="1" id="KW-0812">Transmembrane</keyword>
<proteinExistence type="predicted"/>
<dbReference type="AlphaFoldDB" id="X1L559"/>
<keyword evidence="1" id="KW-1133">Transmembrane helix</keyword>
<organism evidence="2">
    <name type="scientific">marine sediment metagenome</name>
    <dbReference type="NCBI Taxonomy" id="412755"/>
    <lineage>
        <taxon>unclassified sequences</taxon>
        <taxon>metagenomes</taxon>
        <taxon>ecological metagenomes</taxon>
    </lineage>
</organism>
<evidence type="ECO:0000313" key="2">
    <source>
        <dbReference type="EMBL" id="GAI01011.1"/>
    </source>
</evidence>
<name>X1L559_9ZZZZ</name>
<reference evidence="2" key="1">
    <citation type="journal article" date="2014" name="Front. Microbiol.">
        <title>High frequency of phylogenetically diverse reductive dehalogenase-homologous genes in deep subseafloor sedimentary metagenomes.</title>
        <authorList>
            <person name="Kawai M."/>
            <person name="Futagami T."/>
            <person name="Toyoda A."/>
            <person name="Takaki Y."/>
            <person name="Nishi S."/>
            <person name="Hori S."/>
            <person name="Arai W."/>
            <person name="Tsubouchi T."/>
            <person name="Morono Y."/>
            <person name="Uchiyama I."/>
            <person name="Ito T."/>
            <person name="Fujiyama A."/>
            <person name="Inagaki F."/>
            <person name="Takami H."/>
        </authorList>
    </citation>
    <scope>NUCLEOTIDE SEQUENCE</scope>
    <source>
        <strain evidence="2">Expedition CK06-06</strain>
    </source>
</reference>
<accession>X1L559</accession>
<feature type="non-terminal residue" evidence="2">
    <location>
        <position position="51"/>
    </location>
</feature>
<dbReference type="EMBL" id="BARU01046308">
    <property type="protein sequence ID" value="GAI01011.1"/>
    <property type="molecule type" value="Genomic_DNA"/>
</dbReference>
<dbReference type="PROSITE" id="PS51257">
    <property type="entry name" value="PROKAR_LIPOPROTEIN"/>
    <property type="match status" value="1"/>
</dbReference>
<comment type="caution">
    <text evidence="2">The sequence shown here is derived from an EMBL/GenBank/DDBJ whole genome shotgun (WGS) entry which is preliminary data.</text>
</comment>
<sequence length="51" mass="5230">MKILFSSRRHDFTVVVSIFLIAVALIAGMAGCVGEEGEGGGGGGIEYSLTI</sequence>
<gene>
    <name evidence="2" type="ORF">S03H2_69914</name>
</gene>
<feature type="transmembrane region" description="Helical" evidence="1">
    <location>
        <begin position="12"/>
        <end position="31"/>
    </location>
</feature>